<feature type="compositionally biased region" description="Basic and acidic residues" evidence="7">
    <location>
        <begin position="328"/>
        <end position="339"/>
    </location>
</feature>
<keyword evidence="3 5" id="KW-0694">RNA-binding</keyword>
<dbReference type="InterPro" id="IPR002942">
    <property type="entry name" value="S4_RNA-bd"/>
</dbReference>
<keyword evidence="4 6" id="KW-0413">Isomerase</keyword>
<comment type="catalytic activity">
    <reaction evidence="1">
        <text>a uridine in RNA = a pseudouridine in RNA</text>
        <dbReference type="Rhea" id="RHEA:48348"/>
        <dbReference type="Rhea" id="RHEA-COMP:12068"/>
        <dbReference type="Rhea" id="RHEA-COMP:12069"/>
        <dbReference type="ChEBI" id="CHEBI:65314"/>
        <dbReference type="ChEBI" id="CHEBI:65315"/>
    </reaction>
</comment>
<feature type="compositionally biased region" description="Basic and acidic residues" evidence="7">
    <location>
        <begin position="385"/>
        <end position="409"/>
    </location>
</feature>
<evidence type="ECO:0000256" key="3">
    <source>
        <dbReference type="ARBA" id="ARBA00022884"/>
    </source>
</evidence>
<feature type="region of interest" description="Disordered" evidence="7">
    <location>
        <begin position="1"/>
        <end position="23"/>
    </location>
</feature>
<dbReference type="PROSITE" id="PS01149">
    <property type="entry name" value="PSI_RSU"/>
    <property type="match status" value="1"/>
</dbReference>
<dbReference type="InterPro" id="IPR020094">
    <property type="entry name" value="TruA/RsuA/RluB/E/F_N"/>
</dbReference>
<comment type="similarity">
    <text evidence="2 6">Belongs to the pseudouridine synthase RsuA family.</text>
</comment>
<feature type="domain" description="RNA-binding S4" evidence="8">
    <location>
        <begin position="26"/>
        <end position="85"/>
    </location>
</feature>
<feature type="compositionally biased region" description="Basic and acidic residues" evidence="7">
    <location>
        <begin position="359"/>
        <end position="373"/>
    </location>
</feature>
<evidence type="ECO:0000256" key="1">
    <source>
        <dbReference type="ARBA" id="ARBA00000073"/>
    </source>
</evidence>
<gene>
    <name evidence="9" type="ORF">SAMN02745157_0872</name>
</gene>
<dbReference type="AlphaFoldDB" id="A0A1M4W483"/>
<evidence type="ECO:0000313" key="10">
    <source>
        <dbReference type="Proteomes" id="UP000184485"/>
    </source>
</evidence>
<feature type="compositionally biased region" description="Basic and acidic residues" evidence="7">
    <location>
        <begin position="287"/>
        <end position="317"/>
    </location>
</feature>
<dbReference type="NCBIfam" id="TIGR00093">
    <property type="entry name" value="pseudouridine synthase"/>
    <property type="match status" value="1"/>
</dbReference>
<dbReference type="SUPFAM" id="SSF55174">
    <property type="entry name" value="Alpha-L RNA-binding motif"/>
    <property type="match status" value="1"/>
</dbReference>
<evidence type="ECO:0000256" key="2">
    <source>
        <dbReference type="ARBA" id="ARBA00008348"/>
    </source>
</evidence>
<evidence type="ECO:0000256" key="4">
    <source>
        <dbReference type="ARBA" id="ARBA00023235"/>
    </source>
</evidence>
<evidence type="ECO:0000256" key="7">
    <source>
        <dbReference type="SAM" id="MobiDB-lite"/>
    </source>
</evidence>
<dbReference type="Gene3D" id="3.30.70.580">
    <property type="entry name" value="Pseudouridine synthase I, catalytic domain, N-terminal subdomain"/>
    <property type="match status" value="1"/>
</dbReference>
<feature type="compositionally biased region" description="Basic and acidic residues" evidence="7">
    <location>
        <begin position="422"/>
        <end position="435"/>
    </location>
</feature>
<dbReference type="GO" id="GO:0000455">
    <property type="term" value="P:enzyme-directed rRNA pseudouridine synthesis"/>
    <property type="evidence" value="ECO:0007669"/>
    <property type="project" value="UniProtKB-ARBA"/>
</dbReference>
<dbReference type="PANTHER" id="PTHR47683">
    <property type="entry name" value="PSEUDOURIDINE SYNTHASE FAMILY PROTEIN-RELATED"/>
    <property type="match status" value="1"/>
</dbReference>
<feature type="compositionally biased region" description="Basic and acidic residues" evidence="7">
    <location>
        <begin position="475"/>
        <end position="488"/>
    </location>
</feature>
<dbReference type="InterPro" id="IPR050343">
    <property type="entry name" value="RsuA_PseudoU_synthase"/>
</dbReference>
<dbReference type="Gene3D" id="3.30.70.1560">
    <property type="entry name" value="Alpha-L RNA-binding motif"/>
    <property type="match status" value="1"/>
</dbReference>
<sequence>MKPPKKRIDDAAAHRQSSAATEMEGDRIAKVLARAGLCSRRDAERWIEEGRVAINGTVLTTPAVNVGRRDKVTVDGVPLPARERTRLWLYHKPRGLVTTARDPEGRPTVFDALPEHMPRVVAVGRLDINTEGLLLLTNDGGLARVLELPSTGWLRRYRARAWGEVLQPDLDKLKDGVTIDGMLYGAIDAQLERIQGSNAWVALALREGKNREVKNVLANLGLDVNRLIRISYGPFQLGDLPEGEVVEIKGRVLRDQLGQKLAEESGADFDAPLRETGRPSRSSARQQEAETSDRDEERPGGRERPPRRERVEPEGDHRLKRPKPAASRMRETTLEETARPARGSRARPERSTSAAAVELRGDRPRRGPGRIESESVAPPPPRGSVRAERGTRGRARFEHPVPEVEEAKPAGKPAGGRSGPRSGEDRPRSQRHGEGRLTAGKPVDGRPARTGSAPKRSERPQTSRPARAAAGEKPTYSERAPRREKPAGAERASYGDKPAYADKPWRNDKPSRGGDKPARSERPSRDDAPRGKRPGFKGAAPGAGSSGDKRPGTRGPGRPKTRGPEGGGGSTGGGGANRRR</sequence>
<dbReference type="InterPro" id="IPR006145">
    <property type="entry name" value="PsdUridine_synth_RsuA/RluA"/>
</dbReference>
<dbReference type="InterPro" id="IPR000748">
    <property type="entry name" value="PsdUridine_synth_RsuA/RluB/E/F"/>
</dbReference>
<dbReference type="EC" id="5.4.99.-" evidence="6"/>
<reference evidence="9 10" key="1">
    <citation type="submission" date="2016-11" db="EMBL/GenBank/DDBJ databases">
        <authorList>
            <person name="Jaros S."/>
            <person name="Januszkiewicz K."/>
            <person name="Wedrychowicz H."/>
        </authorList>
    </citation>
    <scope>NUCLEOTIDE SEQUENCE [LARGE SCALE GENOMIC DNA]</scope>
    <source>
        <strain evidence="9 10">DSM 19436</strain>
    </source>
</reference>
<dbReference type="CDD" id="cd00165">
    <property type="entry name" value="S4"/>
    <property type="match status" value="1"/>
</dbReference>
<protein>
    <recommendedName>
        <fullName evidence="6">Pseudouridine synthase</fullName>
        <ecNumber evidence="6">5.4.99.-</ecNumber>
    </recommendedName>
</protein>
<keyword evidence="10" id="KW-1185">Reference proteome</keyword>
<dbReference type="InterPro" id="IPR020103">
    <property type="entry name" value="PsdUridine_synth_cat_dom_sf"/>
</dbReference>
<dbReference type="Pfam" id="PF00849">
    <property type="entry name" value="PseudoU_synth_2"/>
    <property type="match status" value="1"/>
</dbReference>
<dbReference type="GO" id="GO:0003723">
    <property type="term" value="F:RNA binding"/>
    <property type="evidence" value="ECO:0007669"/>
    <property type="project" value="UniProtKB-KW"/>
</dbReference>
<evidence type="ECO:0000259" key="8">
    <source>
        <dbReference type="SMART" id="SM00363"/>
    </source>
</evidence>
<feature type="compositionally biased region" description="Basic and acidic residues" evidence="7">
    <location>
        <begin position="499"/>
        <end position="530"/>
    </location>
</feature>
<accession>A0A1M4W483</accession>
<dbReference type="PROSITE" id="PS50889">
    <property type="entry name" value="S4"/>
    <property type="match status" value="1"/>
</dbReference>
<dbReference type="EMBL" id="FQUP01000001">
    <property type="protein sequence ID" value="SHE75923.1"/>
    <property type="molecule type" value="Genomic_DNA"/>
</dbReference>
<dbReference type="RefSeq" id="WP_244540129.1">
    <property type="nucleotide sequence ID" value="NZ_FQUP01000001.1"/>
</dbReference>
<dbReference type="Proteomes" id="UP000184485">
    <property type="component" value="Unassembled WGS sequence"/>
</dbReference>
<dbReference type="Pfam" id="PF01479">
    <property type="entry name" value="S4"/>
    <property type="match status" value="1"/>
</dbReference>
<evidence type="ECO:0000256" key="5">
    <source>
        <dbReference type="PROSITE-ProRule" id="PRU00182"/>
    </source>
</evidence>
<feature type="compositionally biased region" description="Basic and acidic residues" evidence="7">
    <location>
        <begin position="1"/>
        <end position="13"/>
    </location>
</feature>
<dbReference type="InterPro" id="IPR042092">
    <property type="entry name" value="PsdUridine_s_RsuA/RluB/E/F_cat"/>
</dbReference>
<evidence type="ECO:0000313" key="9">
    <source>
        <dbReference type="EMBL" id="SHE75923.1"/>
    </source>
</evidence>
<dbReference type="FunFam" id="3.10.290.10:FF:000003">
    <property type="entry name" value="Pseudouridine synthase"/>
    <property type="match status" value="1"/>
</dbReference>
<dbReference type="PANTHER" id="PTHR47683:SF3">
    <property type="entry name" value="RIBOSOMAL LARGE SUBUNIT PSEUDOURIDINE SYNTHASE B"/>
    <property type="match status" value="1"/>
</dbReference>
<name>A0A1M4W483_9HYPH</name>
<dbReference type="GO" id="GO:0120159">
    <property type="term" value="F:rRNA pseudouridine synthase activity"/>
    <property type="evidence" value="ECO:0007669"/>
    <property type="project" value="UniProtKB-ARBA"/>
</dbReference>
<proteinExistence type="inferred from homology"/>
<dbReference type="InterPro" id="IPR018496">
    <property type="entry name" value="PsdUridine_synth_RsuA/RluB_CS"/>
</dbReference>
<dbReference type="SMART" id="SM00363">
    <property type="entry name" value="S4"/>
    <property type="match status" value="1"/>
</dbReference>
<organism evidence="9 10">
    <name type="scientific">Kaistia soli DSM 19436</name>
    <dbReference type="NCBI Taxonomy" id="1122133"/>
    <lineage>
        <taxon>Bacteria</taxon>
        <taxon>Pseudomonadati</taxon>
        <taxon>Pseudomonadota</taxon>
        <taxon>Alphaproteobacteria</taxon>
        <taxon>Hyphomicrobiales</taxon>
        <taxon>Kaistiaceae</taxon>
        <taxon>Kaistia</taxon>
    </lineage>
</organism>
<feature type="region of interest" description="Disordered" evidence="7">
    <location>
        <begin position="263"/>
        <end position="580"/>
    </location>
</feature>
<evidence type="ECO:0000256" key="6">
    <source>
        <dbReference type="RuleBase" id="RU003887"/>
    </source>
</evidence>
<dbReference type="Gene3D" id="3.10.290.10">
    <property type="entry name" value="RNA-binding S4 domain"/>
    <property type="match status" value="1"/>
</dbReference>
<feature type="compositionally biased region" description="Gly residues" evidence="7">
    <location>
        <begin position="564"/>
        <end position="580"/>
    </location>
</feature>
<dbReference type="SUPFAM" id="SSF55120">
    <property type="entry name" value="Pseudouridine synthase"/>
    <property type="match status" value="1"/>
</dbReference>
<dbReference type="InterPro" id="IPR036986">
    <property type="entry name" value="S4_RNA-bd_sf"/>
</dbReference>
<dbReference type="STRING" id="1122133.SAMN02745157_0872"/>